<gene>
    <name evidence="7" type="ORF">EWM64_g7497</name>
</gene>
<dbReference type="OrthoDB" id="415825at2759"/>
<dbReference type="PANTHER" id="PTHR42973:SF39">
    <property type="entry name" value="FAD-BINDING PCMH-TYPE DOMAIN-CONTAINING PROTEIN"/>
    <property type="match status" value="1"/>
</dbReference>
<evidence type="ECO:0000256" key="3">
    <source>
        <dbReference type="ARBA" id="ARBA00022630"/>
    </source>
</evidence>
<accession>A0A4Y9ZR36</accession>
<comment type="similarity">
    <text evidence="2">Belongs to the oxygen-dependent FAD-linked oxidoreductase family.</text>
</comment>
<reference evidence="7 8" key="1">
    <citation type="submission" date="2019-02" db="EMBL/GenBank/DDBJ databases">
        <title>Genome sequencing of the rare red list fungi Hericium alpestre (H. flagellum).</title>
        <authorList>
            <person name="Buettner E."/>
            <person name="Kellner H."/>
        </authorList>
    </citation>
    <scope>NUCLEOTIDE SEQUENCE [LARGE SCALE GENOMIC DNA]</scope>
    <source>
        <strain evidence="7 8">DSM 108284</strain>
    </source>
</reference>
<dbReference type="InterPro" id="IPR016166">
    <property type="entry name" value="FAD-bd_PCMH"/>
</dbReference>
<dbReference type="InterPro" id="IPR012951">
    <property type="entry name" value="BBE"/>
</dbReference>
<evidence type="ECO:0000256" key="1">
    <source>
        <dbReference type="ARBA" id="ARBA00001974"/>
    </source>
</evidence>
<keyword evidence="3" id="KW-0285">Flavoprotein</keyword>
<evidence type="ECO:0000256" key="4">
    <source>
        <dbReference type="ARBA" id="ARBA00022827"/>
    </source>
</evidence>
<dbReference type="Pfam" id="PF08031">
    <property type="entry name" value="BBE"/>
    <property type="match status" value="1"/>
</dbReference>
<comment type="cofactor">
    <cofactor evidence="1">
        <name>FAD</name>
        <dbReference type="ChEBI" id="CHEBI:57692"/>
    </cofactor>
</comment>
<dbReference type="PANTHER" id="PTHR42973">
    <property type="entry name" value="BINDING OXIDOREDUCTASE, PUTATIVE (AFU_ORTHOLOGUE AFUA_1G17690)-RELATED"/>
    <property type="match status" value="1"/>
</dbReference>
<dbReference type="InterPro" id="IPR016169">
    <property type="entry name" value="FAD-bd_PCMH_sub2"/>
</dbReference>
<name>A0A4Y9ZR36_9AGAM</name>
<dbReference type="Pfam" id="PF01565">
    <property type="entry name" value="FAD_binding_4"/>
    <property type="match status" value="1"/>
</dbReference>
<dbReference type="PROSITE" id="PS51387">
    <property type="entry name" value="FAD_PCMH"/>
    <property type="match status" value="1"/>
</dbReference>
<protein>
    <recommendedName>
        <fullName evidence="6">FAD-binding PCMH-type domain-containing protein</fullName>
    </recommendedName>
</protein>
<evidence type="ECO:0000313" key="8">
    <source>
        <dbReference type="Proteomes" id="UP000298061"/>
    </source>
</evidence>
<organism evidence="7 8">
    <name type="scientific">Hericium alpestre</name>
    <dbReference type="NCBI Taxonomy" id="135208"/>
    <lineage>
        <taxon>Eukaryota</taxon>
        <taxon>Fungi</taxon>
        <taxon>Dikarya</taxon>
        <taxon>Basidiomycota</taxon>
        <taxon>Agaricomycotina</taxon>
        <taxon>Agaricomycetes</taxon>
        <taxon>Russulales</taxon>
        <taxon>Hericiaceae</taxon>
        <taxon>Hericium</taxon>
    </lineage>
</organism>
<dbReference type="InterPro" id="IPR036318">
    <property type="entry name" value="FAD-bd_PCMH-like_sf"/>
</dbReference>
<proteinExistence type="inferred from homology"/>
<evidence type="ECO:0000259" key="6">
    <source>
        <dbReference type="PROSITE" id="PS51387"/>
    </source>
</evidence>
<sequence>MPTPITSSTFTQLQKAFKGDLVTPEHPNYEDAIKRCTVRVDEEKKLAYIGGGALWETVDKTAIQYGLATTAGTINHTGVGGLTLGGGFGYLAAQHGLVIDNLVQATVVIADGTTLTASSEENEDLFWAIRGGGSNFGVCAEFVLKLHPQRRTVFAGAVTFPPHALEQLTAVLADKFKRGLGEKETLFELLTLGPDGKNDKFYHGGNYYMKHVYQPAPDFATAQKITDHLTDFATQHDIKILFLHEFWGNKICSVPVGAMAFNRIRDLGCLIVVTYKDNTEEGLEVARMVAKELANIASGTLEDGRPGSEKIGYSGFTSEIMTTAQSKALFGDNYKRMQVLKKKYDPDMVFSKWYSIVPAA</sequence>
<keyword evidence="4" id="KW-0274">FAD</keyword>
<dbReference type="EMBL" id="SFCI01001182">
    <property type="protein sequence ID" value="TFY76517.1"/>
    <property type="molecule type" value="Genomic_DNA"/>
</dbReference>
<comment type="caution">
    <text evidence="7">The sequence shown here is derived from an EMBL/GenBank/DDBJ whole genome shotgun (WGS) entry which is preliminary data.</text>
</comment>
<keyword evidence="5" id="KW-0560">Oxidoreductase</keyword>
<dbReference type="InterPro" id="IPR050416">
    <property type="entry name" value="FAD-linked_Oxidoreductase"/>
</dbReference>
<dbReference type="Proteomes" id="UP000298061">
    <property type="component" value="Unassembled WGS sequence"/>
</dbReference>
<keyword evidence="8" id="KW-1185">Reference proteome</keyword>
<dbReference type="Gene3D" id="3.40.462.20">
    <property type="match status" value="1"/>
</dbReference>
<evidence type="ECO:0000256" key="2">
    <source>
        <dbReference type="ARBA" id="ARBA00005466"/>
    </source>
</evidence>
<dbReference type="Gene3D" id="3.30.465.10">
    <property type="match status" value="2"/>
</dbReference>
<dbReference type="GO" id="GO:0016491">
    <property type="term" value="F:oxidoreductase activity"/>
    <property type="evidence" value="ECO:0007669"/>
    <property type="project" value="UniProtKB-KW"/>
</dbReference>
<dbReference type="SUPFAM" id="SSF56176">
    <property type="entry name" value="FAD-binding/transporter-associated domain-like"/>
    <property type="match status" value="1"/>
</dbReference>
<feature type="domain" description="FAD-binding PCMH-type" evidence="6">
    <location>
        <begin position="1"/>
        <end position="149"/>
    </location>
</feature>
<evidence type="ECO:0000256" key="5">
    <source>
        <dbReference type="ARBA" id="ARBA00023002"/>
    </source>
</evidence>
<evidence type="ECO:0000313" key="7">
    <source>
        <dbReference type="EMBL" id="TFY76517.1"/>
    </source>
</evidence>
<dbReference type="AlphaFoldDB" id="A0A4Y9ZR36"/>
<dbReference type="InterPro" id="IPR006094">
    <property type="entry name" value="Oxid_FAD_bind_N"/>
</dbReference>
<dbReference type="GO" id="GO:0071949">
    <property type="term" value="F:FAD binding"/>
    <property type="evidence" value="ECO:0007669"/>
    <property type="project" value="InterPro"/>
</dbReference>